<name>A0A397UFH7_9GLOM</name>
<gene>
    <name evidence="2" type="ORF">C2G38_2109902</name>
</gene>
<evidence type="ECO:0000256" key="1">
    <source>
        <dbReference type="SAM" id="MobiDB-lite"/>
    </source>
</evidence>
<feature type="region of interest" description="Disordered" evidence="1">
    <location>
        <begin position="1"/>
        <end position="29"/>
    </location>
</feature>
<organism evidence="2 3">
    <name type="scientific">Gigaspora rosea</name>
    <dbReference type="NCBI Taxonomy" id="44941"/>
    <lineage>
        <taxon>Eukaryota</taxon>
        <taxon>Fungi</taxon>
        <taxon>Fungi incertae sedis</taxon>
        <taxon>Mucoromycota</taxon>
        <taxon>Glomeromycotina</taxon>
        <taxon>Glomeromycetes</taxon>
        <taxon>Diversisporales</taxon>
        <taxon>Gigasporaceae</taxon>
        <taxon>Gigaspora</taxon>
    </lineage>
</organism>
<keyword evidence="3" id="KW-1185">Reference proteome</keyword>
<proteinExistence type="predicted"/>
<comment type="caution">
    <text evidence="2">The sequence shown here is derived from an EMBL/GenBank/DDBJ whole genome shotgun (WGS) entry which is preliminary data.</text>
</comment>
<dbReference type="EMBL" id="QKWP01001441">
    <property type="protein sequence ID" value="RIB08934.1"/>
    <property type="molecule type" value="Genomic_DNA"/>
</dbReference>
<accession>A0A397UFH7</accession>
<reference evidence="2 3" key="1">
    <citation type="submission" date="2018-06" db="EMBL/GenBank/DDBJ databases">
        <title>Comparative genomics reveals the genomic features of Rhizophagus irregularis, R. cerebriforme, R. diaphanum and Gigaspora rosea, and their symbiotic lifestyle signature.</title>
        <authorList>
            <person name="Morin E."/>
            <person name="San Clemente H."/>
            <person name="Chen E.C.H."/>
            <person name="De La Providencia I."/>
            <person name="Hainaut M."/>
            <person name="Kuo A."/>
            <person name="Kohler A."/>
            <person name="Murat C."/>
            <person name="Tang N."/>
            <person name="Roy S."/>
            <person name="Loubradou J."/>
            <person name="Henrissat B."/>
            <person name="Grigoriev I.V."/>
            <person name="Corradi N."/>
            <person name="Roux C."/>
            <person name="Martin F.M."/>
        </authorList>
    </citation>
    <scope>NUCLEOTIDE SEQUENCE [LARGE SCALE GENOMIC DNA]</scope>
    <source>
        <strain evidence="2 3">DAOM 194757</strain>
    </source>
</reference>
<sequence>MFGQKKKKPQYNYQYRTPTLPKQPINNPPAIPYVRPPVNLHRSPQQIIIDRQVQHRLNLGYIPPNTATQRPPTIPVKPPALKKYIPKRK</sequence>
<protein>
    <submittedName>
        <fullName evidence="2">Uncharacterized protein</fullName>
    </submittedName>
</protein>
<dbReference type="AlphaFoldDB" id="A0A397UFH7"/>
<evidence type="ECO:0000313" key="3">
    <source>
        <dbReference type="Proteomes" id="UP000266673"/>
    </source>
</evidence>
<dbReference type="Proteomes" id="UP000266673">
    <property type="component" value="Unassembled WGS sequence"/>
</dbReference>
<evidence type="ECO:0000313" key="2">
    <source>
        <dbReference type="EMBL" id="RIB08934.1"/>
    </source>
</evidence>